<dbReference type="AlphaFoldDB" id="A0A653BPN3"/>
<gene>
    <name evidence="1" type="ORF">CALMAC_LOCUS2609</name>
</gene>
<feature type="non-terminal residue" evidence="1">
    <location>
        <position position="58"/>
    </location>
</feature>
<keyword evidence="2" id="KW-1185">Reference proteome</keyword>
<dbReference type="EMBL" id="CAACVG010003236">
    <property type="protein sequence ID" value="VEN37320.1"/>
    <property type="molecule type" value="Genomic_DNA"/>
</dbReference>
<evidence type="ECO:0000313" key="2">
    <source>
        <dbReference type="Proteomes" id="UP000410492"/>
    </source>
</evidence>
<reference evidence="1 2" key="1">
    <citation type="submission" date="2019-01" db="EMBL/GenBank/DDBJ databases">
        <authorList>
            <person name="Sayadi A."/>
        </authorList>
    </citation>
    <scope>NUCLEOTIDE SEQUENCE [LARGE SCALE GENOMIC DNA]</scope>
</reference>
<organism evidence="1 2">
    <name type="scientific">Callosobruchus maculatus</name>
    <name type="common">Southern cowpea weevil</name>
    <name type="synonym">Pulse bruchid</name>
    <dbReference type="NCBI Taxonomy" id="64391"/>
    <lineage>
        <taxon>Eukaryota</taxon>
        <taxon>Metazoa</taxon>
        <taxon>Ecdysozoa</taxon>
        <taxon>Arthropoda</taxon>
        <taxon>Hexapoda</taxon>
        <taxon>Insecta</taxon>
        <taxon>Pterygota</taxon>
        <taxon>Neoptera</taxon>
        <taxon>Endopterygota</taxon>
        <taxon>Coleoptera</taxon>
        <taxon>Polyphaga</taxon>
        <taxon>Cucujiformia</taxon>
        <taxon>Chrysomeloidea</taxon>
        <taxon>Chrysomelidae</taxon>
        <taxon>Bruchinae</taxon>
        <taxon>Bruchini</taxon>
        <taxon>Callosobruchus</taxon>
    </lineage>
</organism>
<evidence type="ECO:0000313" key="1">
    <source>
        <dbReference type="EMBL" id="VEN37320.1"/>
    </source>
</evidence>
<dbReference type="Proteomes" id="UP000410492">
    <property type="component" value="Unassembled WGS sequence"/>
</dbReference>
<proteinExistence type="predicted"/>
<sequence>MAMEVMQPEDLVRSPETSDHDYSIPLFHDEIEIAGNNDSGQNLYFPELTIHTVYTPKT</sequence>
<accession>A0A653BPN3</accession>
<protein>
    <submittedName>
        <fullName evidence="1">Uncharacterized protein</fullName>
    </submittedName>
</protein>
<name>A0A653BPN3_CALMS</name>